<evidence type="ECO:0000256" key="4">
    <source>
        <dbReference type="ARBA" id="ARBA00023136"/>
    </source>
</evidence>
<dbReference type="Proteomes" id="UP000434223">
    <property type="component" value="Unassembled WGS sequence"/>
</dbReference>
<name>A0AAW9WL36_9FIRM</name>
<dbReference type="Pfam" id="PF05154">
    <property type="entry name" value="TM2"/>
    <property type="match status" value="1"/>
</dbReference>
<sequence length="135" mass="15521">MKRLSAAGGKIMGKRRKQDDPDYVDPKKMIALEEEMAALKKEYGIEDKPRWWVRIGDFIANHAGTRQPVPVFRKKYLLLALCLGWAGGHRFYTKQYALGIIYLLFCWTGIPFAMTLIDLMIALPMKADEQGRMLL</sequence>
<evidence type="ECO:0000313" key="9">
    <source>
        <dbReference type="Proteomes" id="UP000434223"/>
    </source>
</evidence>
<evidence type="ECO:0000256" key="3">
    <source>
        <dbReference type="ARBA" id="ARBA00022989"/>
    </source>
</evidence>
<reference evidence="8 9" key="1">
    <citation type="submission" date="2019-09" db="EMBL/GenBank/DDBJ databases">
        <title>Draft genome sequencing of Hungatella hathewayi 123Y-2.</title>
        <authorList>
            <person name="Lv Q."/>
            <person name="Li S."/>
        </authorList>
    </citation>
    <scope>NUCLEOTIDE SEQUENCE [LARGE SCALE GENOMIC DNA]</scope>
    <source>
        <strain evidence="8 9">123Y-2</strain>
    </source>
</reference>
<comment type="subcellular location">
    <subcellularLocation>
        <location evidence="1">Membrane</location>
        <topology evidence="1">Multi-pass membrane protein</topology>
    </subcellularLocation>
</comment>
<protein>
    <submittedName>
        <fullName evidence="8">NINE protein</fullName>
    </submittedName>
</protein>
<evidence type="ECO:0000256" key="6">
    <source>
        <dbReference type="SAM" id="Phobius"/>
    </source>
</evidence>
<gene>
    <name evidence="8" type="ORF">GNE07_22525</name>
</gene>
<keyword evidence="3 6" id="KW-1133">Transmembrane helix</keyword>
<evidence type="ECO:0000313" key="8">
    <source>
        <dbReference type="EMBL" id="MUB65804.1"/>
    </source>
</evidence>
<proteinExistence type="predicted"/>
<dbReference type="InterPro" id="IPR007829">
    <property type="entry name" value="TM2"/>
</dbReference>
<evidence type="ECO:0000256" key="2">
    <source>
        <dbReference type="ARBA" id="ARBA00022692"/>
    </source>
</evidence>
<dbReference type="EMBL" id="WNME01000018">
    <property type="protein sequence ID" value="MUB65804.1"/>
    <property type="molecule type" value="Genomic_DNA"/>
</dbReference>
<organism evidence="8 9">
    <name type="scientific">Hungatella hathewayi</name>
    <dbReference type="NCBI Taxonomy" id="154046"/>
    <lineage>
        <taxon>Bacteria</taxon>
        <taxon>Bacillati</taxon>
        <taxon>Bacillota</taxon>
        <taxon>Clostridia</taxon>
        <taxon>Lachnospirales</taxon>
        <taxon>Lachnospiraceae</taxon>
        <taxon>Hungatella</taxon>
    </lineage>
</organism>
<evidence type="ECO:0000256" key="1">
    <source>
        <dbReference type="ARBA" id="ARBA00004141"/>
    </source>
</evidence>
<dbReference type="AlphaFoldDB" id="A0AAW9WL36"/>
<dbReference type="GO" id="GO:0016020">
    <property type="term" value="C:membrane"/>
    <property type="evidence" value="ECO:0007669"/>
    <property type="project" value="UniProtKB-SubCell"/>
</dbReference>
<feature type="transmembrane region" description="Helical" evidence="6">
    <location>
        <begin position="99"/>
        <end position="123"/>
    </location>
</feature>
<feature type="domain" description="TM2" evidence="7">
    <location>
        <begin position="76"/>
        <end position="119"/>
    </location>
</feature>
<keyword evidence="4 6" id="KW-0472">Membrane</keyword>
<evidence type="ECO:0000256" key="5">
    <source>
        <dbReference type="SAM" id="MobiDB-lite"/>
    </source>
</evidence>
<comment type="caution">
    <text evidence="8">The sequence shown here is derived from an EMBL/GenBank/DDBJ whole genome shotgun (WGS) entry which is preliminary data.</text>
</comment>
<evidence type="ECO:0000259" key="7">
    <source>
        <dbReference type="Pfam" id="PF05154"/>
    </source>
</evidence>
<keyword evidence="2 6" id="KW-0812">Transmembrane</keyword>
<accession>A0AAW9WL36</accession>
<feature type="region of interest" description="Disordered" evidence="5">
    <location>
        <begin position="1"/>
        <end position="22"/>
    </location>
</feature>